<evidence type="ECO:0000256" key="3">
    <source>
        <dbReference type="PROSITE-ProRule" id="PRU00267"/>
    </source>
</evidence>
<name>A0A9N9TZE7_PHYSR</name>
<evidence type="ECO:0000259" key="6">
    <source>
        <dbReference type="PROSITE" id="PS50118"/>
    </source>
</evidence>
<dbReference type="CDD" id="cd21980">
    <property type="entry name" value="HMG-box_HMG20"/>
    <property type="match status" value="1"/>
</dbReference>
<dbReference type="Gene3D" id="1.10.30.10">
    <property type="entry name" value="High mobility group box domain"/>
    <property type="match status" value="1"/>
</dbReference>
<evidence type="ECO:0000256" key="2">
    <source>
        <dbReference type="ARBA" id="ARBA00023242"/>
    </source>
</evidence>
<keyword evidence="8" id="KW-1185">Reference proteome</keyword>
<dbReference type="InterPro" id="IPR051965">
    <property type="entry name" value="ChromReg_NeuronalGeneExpr"/>
</dbReference>
<evidence type="ECO:0000256" key="1">
    <source>
        <dbReference type="ARBA" id="ARBA00023125"/>
    </source>
</evidence>
<accession>A0A9N9TZE7</accession>
<evidence type="ECO:0000256" key="4">
    <source>
        <dbReference type="SAM" id="Coils"/>
    </source>
</evidence>
<protein>
    <recommendedName>
        <fullName evidence="6">HMG box domain-containing protein</fullName>
    </recommendedName>
</protein>
<dbReference type="PROSITE" id="PS50118">
    <property type="entry name" value="HMG_BOX_2"/>
    <property type="match status" value="1"/>
</dbReference>
<feature type="compositionally biased region" description="Basic and acidic residues" evidence="5">
    <location>
        <begin position="1"/>
        <end position="16"/>
    </location>
</feature>
<dbReference type="PANTHER" id="PTHR46040:SF3">
    <property type="entry name" value="HIGH MOBILITY GROUP PROTEIN 2"/>
    <property type="match status" value="1"/>
</dbReference>
<dbReference type="AlphaFoldDB" id="A0A9N9TZE7"/>
<dbReference type="GO" id="GO:0005634">
    <property type="term" value="C:nucleus"/>
    <property type="evidence" value="ECO:0007669"/>
    <property type="project" value="UniProtKB-UniRule"/>
</dbReference>
<feature type="coiled-coil region" evidence="4">
    <location>
        <begin position="206"/>
        <end position="247"/>
    </location>
</feature>
<dbReference type="Pfam" id="PF00505">
    <property type="entry name" value="HMG_box"/>
    <property type="match status" value="1"/>
</dbReference>
<feature type="compositionally biased region" description="Basic residues" evidence="5">
    <location>
        <begin position="38"/>
        <end position="48"/>
    </location>
</feature>
<feature type="domain" description="HMG box" evidence="6">
    <location>
        <begin position="54"/>
        <end position="122"/>
    </location>
</feature>
<dbReference type="SUPFAM" id="SSF47095">
    <property type="entry name" value="HMG-box"/>
    <property type="match status" value="1"/>
</dbReference>
<evidence type="ECO:0000313" key="7">
    <source>
        <dbReference type="EMBL" id="CAG9864996.1"/>
    </source>
</evidence>
<dbReference type="GO" id="GO:0010468">
    <property type="term" value="P:regulation of gene expression"/>
    <property type="evidence" value="ECO:0007669"/>
    <property type="project" value="TreeGrafter"/>
</dbReference>
<keyword evidence="4" id="KW-0175">Coiled coil</keyword>
<dbReference type="Proteomes" id="UP001153712">
    <property type="component" value="Chromosome 9"/>
</dbReference>
<dbReference type="InterPro" id="IPR036910">
    <property type="entry name" value="HMG_box_dom_sf"/>
</dbReference>
<dbReference type="SMART" id="SM00398">
    <property type="entry name" value="HMG"/>
    <property type="match status" value="1"/>
</dbReference>
<reference evidence="7" key="1">
    <citation type="submission" date="2022-01" db="EMBL/GenBank/DDBJ databases">
        <authorList>
            <person name="King R."/>
        </authorList>
    </citation>
    <scope>NUCLEOTIDE SEQUENCE</scope>
</reference>
<proteinExistence type="predicted"/>
<gene>
    <name evidence="7" type="ORF">PHYEVI_LOCUS11242</name>
</gene>
<dbReference type="InterPro" id="IPR009071">
    <property type="entry name" value="HMG_box_dom"/>
</dbReference>
<feature type="DNA-binding region" description="HMG box" evidence="3">
    <location>
        <begin position="54"/>
        <end position="122"/>
    </location>
</feature>
<dbReference type="GO" id="GO:0003677">
    <property type="term" value="F:DNA binding"/>
    <property type="evidence" value="ECO:0007669"/>
    <property type="project" value="UniProtKB-UniRule"/>
</dbReference>
<evidence type="ECO:0000313" key="8">
    <source>
        <dbReference type="Proteomes" id="UP001153712"/>
    </source>
</evidence>
<organism evidence="7 8">
    <name type="scientific">Phyllotreta striolata</name>
    <name type="common">Striped flea beetle</name>
    <name type="synonym">Crioceris striolata</name>
    <dbReference type="NCBI Taxonomy" id="444603"/>
    <lineage>
        <taxon>Eukaryota</taxon>
        <taxon>Metazoa</taxon>
        <taxon>Ecdysozoa</taxon>
        <taxon>Arthropoda</taxon>
        <taxon>Hexapoda</taxon>
        <taxon>Insecta</taxon>
        <taxon>Pterygota</taxon>
        <taxon>Neoptera</taxon>
        <taxon>Endopterygota</taxon>
        <taxon>Coleoptera</taxon>
        <taxon>Polyphaga</taxon>
        <taxon>Cucujiformia</taxon>
        <taxon>Chrysomeloidea</taxon>
        <taxon>Chrysomelidae</taxon>
        <taxon>Galerucinae</taxon>
        <taxon>Alticini</taxon>
        <taxon>Phyllotreta</taxon>
    </lineage>
</organism>
<keyword evidence="1 3" id="KW-0238">DNA-binding</keyword>
<sequence length="305" mass="35268">MEDTSNKENPEPKGEESEVGNNSIVERTDNAETTQKPKVLKAKKRKKPKDSTAPRVPLTGYVRYLNDRREAVRTTNPNLSFAEITKMLASEWSNLPIEKKQQYLDAAEQDRERYTKEYNAYKQTEAYKIFTQQQNEKKMKENKDKEETAVKVPLGHQSIIQKDLQDMDLGNFDIPIFTEEFLEHNKTRDSELRQLRKINTDYEQQNAILTKHIENMKVAITKLESEIMQQEKNNSSLQQHLDHLRNTLASGFGGVKLPGIKEMATLQNIDNYMTNLHSILLENSSHDTNLLQTVRDIVGKLEFNG</sequence>
<dbReference type="EMBL" id="OU900102">
    <property type="protein sequence ID" value="CAG9864996.1"/>
    <property type="molecule type" value="Genomic_DNA"/>
</dbReference>
<dbReference type="OrthoDB" id="3213154at2759"/>
<dbReference type="PANTHER" id="PTHR46040">
    <property type="entry name" value="HIGH MOBILITY GROUP PROTEIN 2"/>
    <property type="match status" value="1"/>
</dbReference>
<evidence type="ECO:0000256" key="5">
    <source>
        <dbReference type="SAM" id="MobiDB-lite"/>
    </source>
</evidence>
<feature type="region of interest" description="Disordered" evidence="5">
    <location>
        <begin position="1"/>
        <end position="55"/>
    </location>
</feature>
<feature type="coiled-coil region" evidence="4">
    <location>
        <begin position="97"/>
        <end position="124"/>
    </location>
</feature>
<keyword evidence="2 3" id="KW-0539">Nucleus</keyword>